<protein>
    <submittedName>
        <fullName evidence="4">Uncharacterized protein</fullName>
    </submittedName>
</protein>
<dbReference type="FunFam" id="3.80.10.10:FF:000079">
    <property type="entry name" value="PRAME family member 18"/>
    <property type="match status" value="1"/>
</dbReference>
<dbReference type="Ensembl" id="ENSCSAT00000017713.1">
    <property type="protein sequence ID" value="ENSCSAP00000017185.1"/>
    <property type="gene ID" value="ENSCSAG00000000820.1"/>
</dbReference>
<dbReference type="PANTHER" id="PTHR14224">
    <property type="entry name" value="SIMILAR TO PREFERENTIALLY EXPRESSED ANTIGEN IN MELANOMA-LIKE 3"/>
    <property type="match status" value="1"/>
</dbReference>
<evidence type="ECO:0000313" key="5">
    <source>
        <dbReference type="Proteomes" id="UP000029965"/>
    </source>
</evidence>
<dbReference type="PANTHER" id="PTHR14224:SF79">
    <property type="entry name" value="PRAME FAMILY MEMBER 18-RELATED"/>
    <property type="match status" value="1"/>
</dbReference>
<dbReference type="GO" id="GO:0008284">
    <property type="term" value="P:positive regulation of cell population proliferation"/>
    <property type="evidence" value="ECO:0007669"/>
    <property type="project" value="InterPro"/>
</dbReference>
<dbReference type="GO" id="GO:0005737">
    <property type="term" value="C:cytoplasm"/>
    <property type="evidence" value="ECO:0007669"/>
    <property type="project" value="TreeGrafter"/>
</dbReference>
<dbReference type="Proteomes" id="UP000029965">
    <property type="component" value="Chromosome 20"/>
</dbReference>
<dbReference type="GO" id="GO:0031462">
    <property type="term" value="C:Cul2-RING ubiquitin ligase complex"/>
    <property type="evidence" value="ECO:0007669"/>
    <property type="project" value="UniProtKB-ARBA"/>
</dbReference>
<dbReference type="GeneTree" id="ENSGT01030000234531"/>
<reference evidence="4" key="2">
    <citation type="submission" date="2025-08" db="UniProtKB">
        <authorList>
            <consortium name="Ensembl"/>
        </authorList>
    </citation>
    <scope>IDENTIFICATION</scope>
</reference>
<keyword evidence="3" id="KW-0677">Repeat</keyword>
<accession>A0A0D9S8J6</accession>
<organism evidence="4 5">
    <name type="scientific">Chlorocebus sabaeus</name>
    <name type="common">Green monkey</name>
    <name type="synonym">Simia sabaea</name>
    <dbReference type="NCBI Taxonomy" id="60711"/>
    <lineage>
        <taxon>Eukaryota</taxon>
        <taxon>Metazoa</taxon>
        <taxon>Chordata</taxon>
        <taxon>Craniata</taxon>
        <taxon>Vertebrata</taxon>
        <taxon>Euteleostomi</taxon>
        <taxon>Mammalia</taxon>
        <taxon>Eutheria</taxon>
        <taxon>Euarchontoglires</taxon>
        <taxon>Primates</taxon>
        <taxon>Haplorrhini</taxon>
        <taxon>Catarrhini</taxon>
        <taxon>Cercopithecidae</taxon>
        <taxon>Cercopithecinae</taxon>
        <taxon>Chlorocebus</taxon>
    </lineage>
</organism>
<dbReference type="GO" id="GO:0043066">
    <property type="term" value="P:negative regulation of apoptotic process"/>
    <property type="evidence" value="ECO:0007669"/>
    <property type="project" value="InterPro"/>
</dbReference>
<name>A0A0D9S8J6_CHLSB</name>
<comment type="similarity">
    <text evidence="1">Belongs to the PRAME family.</text>
</comment>
<dbReference type="OMA" id="YSTCILN"/>
<dbReference type="SUPFAM" id="SSF52047">
    <property type="entry name" value="RNI-like"/>
    <property type="match status" value="1"/>
</dbReference>
<dbReference type="GO" id="GO:0045892">
    <property type="term" value="P:negative regulation of DNA-templated transcription"/>
    <property type="evidence" value="ECO:0007669"/>
    <property type="project" value="InterPro"/>
</dbReference>
<dbReference type="InterPro" id="IPR050694">
    <property type="entry name" value="LRRC14/PRAME"/>
</dbReference>
<reference evidence="4" key="3">
    <citation type="submission" date="2025-09" db="UniProtKB">
        <authorList>
            <consortium name="Ensembl"/>
        </authorList>
    </citation>
    <scope>IDENTIFICATION</scope>
</reference>
<dbReference type="PIRSF" id="PIRSF038286">
    <property type="entry name" value="PRAME"/>
    <property type="match status" value="1"/>
</dbReference>
<reference evidence="4 5" key="1">
    <citation type="submission" date="2014-03" db="EMBL/GenBank/DDBJ databases">
        <authorList>
            <person name="Warren W."/>
            <person name="Wilson R.K."/>
        </authorList>
    </citation>
    <scope>NUCLEOTIDE SEQUENCE</scope>
</reference>
<dbReference type="EMBL" id="AQIB01136486">
    <property type="status" value="NOT_ANNOTATED_CDS"/>
    <property type="molecule type" value="Genomic_DNA"/>
</dbReference>
<dbReference type="GO" id="GO:0045596">
    <property type="term" value="P:negative regulation of cell differentiation"/>
    <property type="evidence" value="ECO:0007669"/>
    <property type="project" value="InterPro"/>
</dbReference>
<evidence type="ECO:0000256" key="3">
    <source>
        <dbReference type="ARBA" id="ARBA00022737"/>
    </source>
</evidence>
<dbReference type="STRING" id="60711.ENSCSAP00000017185"/>
<dbReference type="AlphaFoldDB" id="A0A0D9S8J6"/>
<sequence>IRMNLQTPPRLLELAGQSLLREEALAISVLEELPRELFPLLFVEAFIRRRCEVLKVMVRAWPFPRLPLGSLMKTPDLEILHYIVDGIDCLLAQKVRPRRWKLQVLDLRDVDENFWTIWSGARPLSCSSKAMSKTQTVEDCPRTGEKQPLKVFVDVCFKEKSLDEGLSFLSGWVQHRRGSVYLCCTKVVNYSTCILNFRNILETVYPDSIQVLEIWNMCWSCIIVEFSRYLSQMRNLRKLFVSDGCHYYLPSPDSKEQLVAAFGSVFRRLDYLQTLYIRRVCFLKGYLDRLIRCLKSPLETLALTYGSLEEGDLKCLPRYPSLSQLKQLNLSHGVLRFLRLEPLRALLEKVAVTLQTLFLVDCGIGNSKLRVILPALSRCCNLTTFCFHGNDTSMDTLKDLLRHTGRLSKLSLETYPAPRESLDNRGRVVWELLTPLQAELMRILREVRQPNRIFFGPVSCPCCGTSPTEQLELSFCFWRSPA</sequence>
<evidence type="ECO:0000256" key="2">
    <source>
        <dbReference type="ARBA" id="ARBA00022614"/>
    </source>
</evidence>
<keyword evidence="2" id="KW-0433">Leucine-rich repeat</keyword>
<evidence type="ECO:0000256" key="1">
    <source>
        <dbReference type="ARBA" id="ARBA00009608"/>
    </source>
</evidence>
<dbReference type="InterPro" id="IPR032675">
    <property type="entry name" value="LRR_dom_sf"/>
</dbReference>
<dbReference type="InterPro" id="IPR026271">
    <property type="entry name" value="PRAME"/>
</dbReference>
<keyword evidence="5" id="KW-1185">Reference proteome</keyword>
<dbReference type="Gene3D" id="3.80.10.10">
    <property type="entry name" value="Ribonuclease Inhibitor"/>
    <property type="match status" value="1"/>
</dbReference>
<dbReference type="eggNOG" id="ENOG502QWSJ">
    <property type="taxonomic scope" value="Eukaryota"/>
</dbReference>
<proteinExistence type="inferred from homology"/>
<evidence type="ECO:0000313" key="4">
    <source>
        <dbReference type="Ensembl" id="ENSCSAP00000017185.1"/>
    </source>
</evidence>